<keyword evidence="3" id="KW-1185">Reference proteome</keyword>
<evidence type="ECO:0000256" key="1">
    <source>
        <dbReference type="SAM" id="Phobius"/>
    </source>
</evidence>
<proteinExistence type="predicted"/>
<sequence>MNALLKKPVPPLESTSIAVGFLLGIIVLSLTSNLTTTFFTIVGYVIVTKLLEYKIAAFKQTKIPLWIALILNIVFVVGALLIYSWLK</sequence>
<accession>A0A926RVB8</accession>
<dbReference type="AlphaFoldDB" id="A0A926RVB8"/>
<gene>
    <name evidence="2" type="ORF">IC620_14920</name>
</gene>
<name>A0A926RVB8_9BACL</name>
<dbReference type="Proteomes" id="UP000661691">
    <property type="component" value="Unassembled WGS sequence"/>
</dbReference>
<dbReference type="EMBL" id="JACXAH010000031">
    <property type="protein sequence ID" value="MBD1373637.1"/>
    <property type="molecule type" value="Genomic_DNA"/>
</dbReference>
<keyword evidence="1" id="KW-0812">Transmembrane</keyword>
<feature type="transmembrane region" description="Helical" evidence="1">
    <location>
        <begin position="63"/>
        <end position="86"/>
    </location>
</feature>
<keyword evidence="1" id="KW-1133">Transmembrane helix</keyword>
<protein>
    <submittedName>
        <fullName evidence="2">Uncharacterized protein</fullName>
    </submittedName>
</protein>
<evidence type="ECO:0000313" key="3">
    <source>
        <dbReference type="Proteomes" id="UP000661691"/>
    </source>
</evidence>
<feature type="transmembrane region" description="Helical" evidence="1">
    <location>
        <begin position="20"/>
        <end position="51"/>
    </location>
</feature>
<organism evidence="2 3">
    <name type="scientific">Polycladospora coralii</name>
    <dbReference type="NCBI Taxonomy" id="2771432"/>
    <lineage>
        <taxon>Bacteria</taxon>
        <taxon>Bacillati</taxon>
        <taxon>Bacillota</taxon>
        <taxon>Bacilli</taxon>
        <taxon>Bacillales</taxon>
        <taxon>Thermoactinomycetaceae</taxon>
        <taxon>Polycladospora</taxon>
    </lineage>
</organism>
<evidence type="ECO:0000313" key="2">
    <source>
        <dbReference type="EMBL" id="MBD1373637.1"/>
    </source>
</evidence>
<dbReference type="RefSeq" id="WP_191142641.1">
    <property type="nucleotide sequence ID" value="NZ_JACXAH010000031.1"/>
</dbReference>
<reference evidence="2" key="1">
    <citation type="submission" date="2020-09" db="EMBL/GenBank/DDBJ databases">
        <title>A novel bacterium of genus Hazenella, isolated from South China Sea.</title>
        <authorList>
            <person name="Huang H."/>
            <person name="Mo K."/>
            <person name="Hu Y."/>
        </authorList>
    </citation>
    <scope>NUCLEOTIDE SEQUENCE</scope>
    <source>
        <strain evidence="2">IB182357</strain>
    </source>
</reference>
<keyword evidence="1" id="KW-0472">Membrane</keyword>
<comment type="caution">
    <text evidence="2">The sequence shown here is derived from an EMBL/GenBank/DDBJ whole genome shotgun (WGS) entry which is preliminary data.</text>
</comment>